<reference evidence="2 3" key="1">
    <citation type="journal article" date="2021" name="Plant Biotechnol. J.">
        <title>Multi-omics assisted identification of the key and species-specific regulatory components of drought-tolerant mechanisms in Gossypium stocksii.</title>
        <authorList>
            <person name="Yu D."/>
            <person name="Ke L."/>
            <person name="Zhang D."/>
            <person name="Wu Y."/>
            <person name="Sun Y."/>
            <person name="Mei J."/>
            <person name="Sun J."/>
            <person name="Sun Y."/>
        </authorList>
    </citation>
    <scope>NUCLEOTIDE SEQUENCE [LARGE SCALE GENOMIC DNA]</scope>
    <source>
        <strain evidence="3">cv. E1</strain>
        <tissue evidence="2">Leaf</tissue>
    </source>
</reference>
<dbReference type="PANTHER" id="PTHR35218">
    <property type="entry name" value="RNASE H DOMAIN-CONTAINING PROTEIN"/>
    <property type="match status" value="1"/>
</dbReference>
<dbReference type="PANTHER" id="PTHR35218:SF9">
    <property type="entry name" value="ENDONUCLEASE_EXONUCLEASE_PHOSPHATASE DOMAIN-CONTAINING PROTEIN"/>
    <property type="match status" value="1"/>
</dbReference>
<dbReference type="OrthoDB" id="1001832at2759"/>
<feature type="region of interest" description="Disordered" evidence="1">
    <location>
        <begin position="32"/>
        <end position="76"/>
    </location>
</feature>
<sequence length="311" mass="35571">MSGENKEESQATISESFQFGKGGIVREMEADKREWVSGTKNNKGKGLKVSNKARKQKKNDVNGLVGSRNDGTRNDSRTLKDVTMVGLDRSNGARAFGEFAKSGDSTEAVRVEDIDIIAWNYQSAGHPNFHKFLNEYLREFDLGIVVLVETRISGVKADKVIKNIGMANSHRVEACGFSRGIWILWKDTVTILKSRSNWLTLGDRNTKYFHSQANNRRRVNQINALKLEDRMWCYEDERLKYEAMSFYQRLYTDEKGNMGRFLVRQMFPTAEAEFLEALDQKLTTQKFHDALFGMSPLKALKINGLHAQFYQ</sequence>
<name>A0A9D4AC62_9ROSI</name>
<comment type="caution">
    <text evidence="2">The sequence shown here is derived from an EMBL/GenBank/DDBJ whole genome shotgun (WGS) entry which is preliminary data.</text>
</comment>
<evidence type="ECO:0000313" key="2">
    <source>
        <dbReference type="EMBL" id="KAH1106200.1"/>
    </source>
</evidence>
<dbReference type="AlphaFoldDB" id="A0A9D4AC62"/>
<accession>A0A9D4AC62</accession>
<protein>
    <submittedName>
        <fullName evidence="2">Uncharacterized protein</fullName>
    </submittedName>
</protein>
<evidence type="ECO:0000256" key="1">
    <source>
        <dbReference type="SAM" id="MobiDB-lite"/>
    </source>
</evidence>
<organism evidence="2 3">
    <name type="scientific">Gossypium stocksii</name>
    <dbReference type="NCBI Taxonomy" id="47602"/>
    <lineage>
        <taxon>Eukaryota</taxon>
        <taxon>Viridiplantae</taxon>
        <taxon>Streptophyta</taxon>
        <taxon>Embryophyta</taxon>
        <taxon>Tracheophyta</taxon>
        <taxon>Spermatophyta</taxon>
        <taxon>Magnoliopsida</taxon>
        <taxon>eudicotyledons</taxon>
        <taxon>Gunneridae</taxon>
        <taxon>Pentapetalae</taxon>
        <taxon>rosids</taxon>
        <taxon>malvids</taxon>
        <taxon>Malvales</taxon>
        <taxon>Malvaceae</taxon>
        <taxon>Malvoideae</taxon>
        <taxon>Gossypium</taxon>
    </lineage>
</organism>
<proteinExistence type="predicted"/>
<feature type="compositionally biased region" description="Basic residues" evidence="1">
    <location>
        <begin position="42"/>
        <end position="57"/>
    </location>
</feature>
<dbReference type="Proteomes" id="UP000828251">
    <property type="component" value="Unassembled WGS sequence"/>
</dbReference>
<keyword evidence="3" id="KW-1185">Reference proteome</keyword>
<gene>
    <name evidence="2" type="ORF">J1N35_009968</name>
</gene>
<dbReference type="EMBL" id="JAIQCV010000004">
    <property type="protein sequence ID" value="KAH1106200.1"/>
    <property type="molecule type" value="Genomic_DNA"/>
</dbReference>
<evidence type="ECO:0000313" key="3">
    <source>
        <dbReference type="Proteomes" id="UP000828251"/>
    </source>
</evidence>